<dbReference type="SUPFAM" id="SSF46689">
    <property type="entry name" value="Homeodomain-like"/>
    <property type="match status" value="1"/>
</dbReference>
<reference evidence="11 12" key="1">
    <citation type="journal article" date="2020" name="bioRxiv">
        <title>Sequence and annotation of 42 cannabis genomes reveals extensive copy number variation in cannabinoid synthesis and pathogen resistance genes.</title>
        <authorList>
            <person name="Mckernan K.J."/>
            <person name="Helbert Y."/>
            <person name="Kane L.T."/>
            <person name="Ebling H."/>
            <person name="Zhang L."/>
            <person name="Liu B."/>
            <person name="Eaton Z."/>
            <person name="Mclaughlin S."/>
            <person name="Kingan S."/>
            <person name="Baybayan P."/>
            <person name="Concepcion G."/>
            <person name="Jordan M."/>
            <person name="Riva A."/>
            <person name="Barbazuk W."/>
            <person name="Harkins T."/>
        </authorList>
    </citation>
    <scope>NUCLEOTIDE SEQUENCE [LARGE SCALE GENOMIC DNA]</scope>
    <source>
        <strain evidence="12">cv. Jamaican Lion 4</strain>
        <tissue evidence="11">Leaf</tissue>
    </source>
</reference>
<dbReference type="InterPro" id="IPR006563">
    <property type="entry name" value="POX_dom"/>
</dbReference>
<evidence type="ECO:0000256" key="1">
    <source>
        <dbReference type="ARBA" id="ARBA00004123"/>
    </source>
</evidence>
<dbReference type="SMART" id="SM00389">
    <property type="entry name" value="HOX"/>
    <property type="match status" value="1"/>
</dbReference>
<dbReference type="Proteomes" id="UP000525078">
    <property type="component" value="Unassembled WGS sequence"/>
</dbReference>
<dbReference type="AlphaFoldDB" id="A0A7J6ED57"/>
<organism evidence="11 12">
    <name type="scientific">Cannabis sativa</name>
    <name type="common">Hemp</name>
    <name type="synonym">Marijuana</name>
    <dbReference type="NCBI Taxonomy" id="3483"/>
    <lineage>
        <taxon>Eukaryota</taxon>
        <taxon>Viridiplantae</taxon>
        <taxon>Streptophyta</taxon>
        <taxon>Embryophyta</taxon>
        <taxon>Tracheophyta</taxon>
        <taxon>Spermatophyta</taxon>
        <taxon>Magnoliopsida</taxon>
        <taxon>eudicotyledons</taxon>
        <taxon>Gunneridae</taxon>
        <taxon>Pentapetalae</taxon>
        <taxon>rosids</taxon>
        <taxon>fabids</taxon>
        <taxon>Rosales</taxon>
        <taxon>Cannabaceae</taxon>
        <taxon>Cannabis</taxon>
    </lineage>
</organism>
<evidence type="ECO:0000256" key="6">
    <source>
        <dbReference type="ARBA" id="ARBA00023163"/>
    </source>
</evidence>
<keyword evidence="5 8" id="KW-0371">Homeobox</keyword>
<dbReference type="InterPro" id="IPR050224">
    <property type="entry name" value="TALE_homeobox"/>
</dbReference>
<evidence type="ECO:0000256" key="7">
    <source>
        <dbReference type="ARBA" id="ARBA00023242"/>
    </source>
</evidence>
<dbReference type="PROSITE" id="PS50071">
    <property type="entry name" value="HOMEOBOX_2"/>
    <property type="match status" value="1"/>
</dbReference>
<sequence>MERISGGDLFSRGNNTDQLSHVPQQSRRDKLRVQQSNQLHHHQQQQHFNFDPTFLSSEMISFSKNNNNNQPNSGDQVINNYLEAMVMSGNELALLPNFPNNNNNNQSITTTLLPNNNNLQGLSLSLSSSSNPPPPHHDQTNKILLSSSTSSSSSSAYMGSISNPYRNSGPLGPFTGYATILKSSRFLRPAQQLLDGFCCGSNQDHPIINARTTTTTDNVSVGISGSGSGSGGSNNYEIISNIGGEHQQQQHKKAKLLYMQEEVSKRYKQYRQQMDMVVSSFESVAGLSSSTPYVSLALEAMSQHFRCLKMAILDQLKHTRRALGEEIILSSSSSPTSNNNSKDNHHHHQRLKYNNSINMDYHEISFQKHMNNNNNNNKSSSNSNSGPNKLMMSFQQEQQQQQQQPVWRPQRGLPERSVAVLRAWLFDHFLHPYPTDTDKHMLANQTGLTRNQVSNWFINARVRVWKPMSKGRGFTVIDDVIKMVVDSFDENVGYSPDSSSPKVFAGVFKDKQEGYTSFHMIILMLINDLFEYD</sequence>
<feature type="region of interest" description="Disordered" evidence="9">
    <location>
        <begin position="369"/>
        <end position="410"/>
    </location>
</feature>
<evidence type="ECO:0000256" key="3">
    <source>
        <dbReference type="ARBA" id="ARBA00023015"/>
    </source>
</evidence>
<name>A0A7J6ED57_CANSA</name>
<dbReference type="EMBL" id="JAATIP010000253">
    <property type="protein sequence ID" value="KAF4356387.1"/>
    <property type="molecule type" value="Genomic_DNA"/>
</dbReference>
<proteinExistence type="inferred from homology"/>
<dbReference type="Pfam" id="PF05920">
    <property type="entry name" value="Homeobox_KN"/>
    <property type="match status" value="1"/>
</dbReference>
<feature type="compositionally biased region" description="Polar residues" evidence="9">
    <location>
        <begin position="12"/>
        <end position="25"/>
    </location>
</feature>
<keyword evidence="7 8" id="KW-0539">Nucleus</keyword>
<dbReference type="GO" id="GO:0006355">
    <property type="term" value="P:regulation of DNA-templated transcription"/>
    <property type="evidence" value="ECO:0007669"/>
    <property type="project" value="InterPro"/>
</dbReference>
<feature type="DNA-binding region" description="Homeobox" evidence="8">
    <location>
        <begin position="406"/>
        <end position="468"/>
    </location>
</feature>
<feature type="compositionally biased region" description="Low complexity" evidence="9">
    <location>
        <begin position="330"/>
        <end position="341"/>
    </location>
</feature>
<evidence type="ECO:0000256" key="4">
    <source>
        <dbReference type="ARBA" id="ARBA00023125"/>
    </source>
</evidence>
<evidence type="ECO:0000259" key="10">
    <source>
        <dbReference type="PROSITE" id="PS50071"/>
    </source>
</evidence>
<dbReference type="Pfam" id="PF07526">
    <property type="entry name" value="POX"/>
    <property type="match status" value="1"/>
</dbReference>
<evidence type="ECO:0000313" key="11">
    <source>
        <dbReference type="EMBL" id="KAF4356387.1"/>
    </source>
</evidence>
<feature type="domain" description="Homeobox" evidence="10">
    <location>
        <begin position="404"/>
        <end position="467"/>
    </location>
</feature>
<accession>A0A7J6ED57</accession>
<feature type="compositionally biased region" description="Low complexity" evidence="9">
    <location>
        <begin position="395"/>
        <end position="404"/>
    </location>
</feature>
<dbReference type="GO" id="GO:0005634">
    <property type="term" value="C:nucleus"/>
    <property type="evidence" value="ECO:0007669"/>
    <property type="project" value="UniProtKB-SubCell"/>
</dbReference>
<feature type="compositionally biased region" description="Low complexity" evidence="9">
    <location>
        <begin position="112"/>
        <end position="130"/>
    </location>
</feature>
<dbReference type="SMART" id="SM00574">
    <property type="entry name" value="POX"/>
    <property type="match status" value="1"/>
</dbReference>
<evidence type="ECO:0000256" key="8">
    <source>
        <dbReference type="PROSITE-ProRule" id="PRU00108"/>
    </source>
</evidence>
<comment type="subcellular location">
    <subcellularLocation>
        <location evidence="1 8">Nucleus</location>
    </subcellularLocation>
</comment>
<dbReference type="Gene3D" id="1.10.10.60">
    <property type="entry name" value="Homeodomain-like"/>
    <property type="match status" value="1"/>
</dbReference>
<protein>
    <recommendedName>
        <fullName evidence="10">Homeobox domain-containing protein</fullName>
    </recommendedName>
</protein>
<dbReference type="CDD" id="cd00086">
    <property type="entry name" value="homeodomain"/>
    <property type="match status" value="1"/>
</dbReference>
<dbReference type="InterPro" id="IPR009057">
    <property type="entry name" value="Homeodomain-like_sf"/>
</dbReference>
<dbReference type="GO" id="GO:0003677">
    <property type="term" value="F:DNA binding"/>
    <property type="evidence" value="ECO:0007669"/>
    <property type="project" value="UniProtKB-UniRule"/>
</dbReference>
<keyword evidence="6" id="KW-0804">Transcription</keyword>
<comment type="similarity">
    <text evidence="2">Belongs to the TALE/BELL homeobox family.</text>
</comment>
<evidence type="ECO:0000256" key="9">
    <source>
        <dbReference type="SAM" id="MobiDB-lite"/>
    </source>
</evidence>
<feature type="region of interest" description="Disordered" evidence="9">
    <location>
        <begin position="329"/>
        <end position="348"/>
    </location>
</feature>
<dbReference type="PANTHER" id="PTHR11850">
    <property type="entry name" value="HOMEOBOX PROTEIN TRANSCRIPTION FACTORS"/>
    <property type="match status" value="1"/>
</dbReference>
<evidence type="ECO:0000313" key="12">
    <source>
        <dbReference type="Proteomes" id="UP000525078"/>
    </source>
</evidence>
<feature type="region of interest" description="Disordered" evidence="9">
    <location>
        <begin position="105"/>
        <end position="142"/>
    </location>
</feature>
<feature type="compositionally biased region" description="Low complexity" evidence="9">
    <location>
        <begin position="371"/>
        <end position="385"/>
    </location>
</feature>
<keyword evidence="4 8" id="KW-0238">DNA-binding</keyword>
<gene>
    <name evidence="11" type="ORF">F8388_013252</name>
</gene>
<dbReference type="InterPro" id="IPR008422">
    <property type="entry name" value="KN_HD"/>
</dbReference>
<feature type="region of interest" description="Disordered" evidence="9">
    <location>
        <begin position="1"/>
        <end position="48"/>
    </location>
</feature>
<comment type="caution">
    <text evidence="11">The sequence shown here is derived from an EMBL/GenBank/DDBJ whole genome shotgun (WGS) entry which is preliminary data.</text>
</comment>
<dbReference type="InterPro" id="IPR001356">
    <property type="entry name" value="HD"/>
</dbReference>
<evidence type="ECO:0000256" key="2">
    <source>
        <dbReference type="ARBA" id="ARBA00006454"/>
    </source>
</evidence>
<keyword evidence="3" id="KW-0805">Transcription regulation</keyword>
<evidence type="ECO:0000256" key="5">
    <source>
        <dbReference type="ARBA" id="ARBA00023155"/>
    </source>
</evidence>